<dbReference type="Gene3D" id="3.40.50.360">
    <property type="match status" value="1"/>
</dbReference>
<accession>A0A9D2KBC9</accession>
<dbReference type="SUPFAM" id="SSF52218">
    <property type="entry name" value="Flavoproteins"/>
    <property type="match status" value="1"/>
</dbReference>
<gene>
    <name evidence="6" type="ORF">H9804_06770</name>
</gene>
<dbReference type="PANTHER" id="PTHR24960:SF79">
    <property type="entry name" value="PHOTOSYSTEM I IRON-SULFUR CENTER"/>
    <property type="match status" value="1"/>
</dbReference>
<reference evidence="6" key="2">
    <citation type="submission" date="2021-04" db="EMBL/GenBank/DDBJ databases">
        <authorList>
            <person name="Gilroy R."/>
        </authorList>
    </citation>
    <scope>NUCLEOTIDE SEQUENCE</scope>
    <source>
        <strain evidence="6">ChiW4-1371</strain>
    </source>
</reference>
<evidence type="ECO:0000256" key="4">
    <source>
        <dbReference type="ARBA" id="ARBA00023014"/>
    </source>
</evidence>
<dbReference type="Pfam" id="PF13187">
    <property type="entry name" value="Fer4_9"/>
    <property type="match status" value="1"/>
</dbReference>
<dbReference type="AlphaFoldDB" id="A0A9D2KBC9"/>
<dbReference type="PROSITE" id="PS00198">
    <property type="entry name" value="4FE4S_FER_1"/>
    <property type="match status" value="2"/>
</dbReference>
<dbReference type="Gene3D" id="3.30.70.20">
    <property type="match status" value="1"/>
</dbReference>
<proteinExistence type="predicted"/>
<dbReference type="PROSITE" id="PS51379">
    <property type="entry name" value="4FE4S_FER_2"/>
    <property type="match status" value="2"/>
</dbReference>
<dbReference type="NCBIfam" id="NF038196">
    <property type="entry name" value="ferrodoxin_EFR1"/>
    <property type="match status" value="1"/>
</dbReference>
<evidence type="ECO:0000256" key="3">
    <source>
        <dbReference type="ARBA" id="ARBA00023004"/>
    </source>
</evidence>
<keyword evidence="1" id="KW-0004">4Fe-4S</keyword>
<keyword evidence="3" id="KW-0408">Iron</keyword>
<dbReference type="InterPro" id="IPR017896">
    <property type="entry name" value="4Fe4S_Fe-S-bd"/>
</dbReference>
<dbReference type="Proteomes" id="UP000824176">
    <property type="component" value="Unassembled WGS sequence"/>
</dbReference>
<dbReference type="InterPro" id="IPR047964">
    <property type="entry name" value="EFR1-like"/>
</dbReference>
<reference evidence="6" key="1">
    <citation type="journal article" date="2021" name="PeerJ">
        <title>Extensive microbial diversity within the chicken gut microbiome revealed by metagenomics and culture.</title>
        <authorList>
            <person name="Gilroy R."/>
            <person name="Ravi A."/>
            <person name="Getino M."/>
            <person name="Pursley I."/>
            <person name="Horton D.L."/>
            <person name="Alikhan N.F."/>
            <person name="Baker D."/>
            <person name="Gharbi K."/>
            <person name="Hall N."/>
            <person name="Watson M."/>
            <person name="Adriaenssens E.M."/>
            <person name="Foster-Nyarko E."/>
            <person name="Jarju S."/>
            <person name="Secka A."/>
            <person name="Antonio M."/>
            <person name="Oren A."/>
            <person name="Chaudhuri R.R."/>
            <person name="La Ragione R."/>
            <person name="Hildebrand F."/>
            <person name="Pallen M.J."/>
        </authorList>
    </citation>
    <scope>NUCLEOTIDE SEQUENCE</scope>
    <source>
        <strain evidence="6">ChiW4-1371</strain>
    </source>
</reference>
<keyword evidence="4" id="KW-0411">Iron-sulfur</keyword>
<dbReference type="EMBL" id="DXAQ01000105">
    <property type="protein sequence ID" value="HIZ89630.1"/>
    <property type="molecule type" value="Genomic_DNA"/>
</dbReference>
<dbReference type="InterPro" id="IPR017900">
    <property type="entry name" value="4Fe4S_Fe_S_CS"/>
</dbReference>
<dbReference type="InterPro" id="IPR029039">
    <property type="entry name" value="Flavoprotein-like_sf"/>
</dbReference>
<sequence length="260" mass="29061">MEILKSKSVFFSPARKTGEIVSHFVSYLGYDAEKYNITSYKKRDTSVEFSSNDLAVFAYPVYGGRVPEIMVKQLDKMKADNTPAVIIAVYGNRAYEDALLEMQNLAKEKGFIVIGAAAFIANHSIMTEVAVNRPDEKDKEKIKDFAAAVKEKIKNIEDIKNIEQLQLPGDYPYRKYNGIPLKPTGDSKCTACGACVQNCPVNAILAENPRKTDKTKCITCMGCAAICPQDARHLNKILHFLSEIPFKKKYGARKEPETFV</sequence>
<dbReference type="GO" id="GO:0051539">
    <property type="term" value="F:4 iron, 4 sulfur cluster binding"/>
    <property type="evidence" value="ECO:0007669"/>
    <property type="project" value="UniProtKB-KW"/>
</dbReference>
<protein>
    <submittedName>
        <fullName evidence="6">EFR1 family ferrodoxin</fullName>
    </submittedName>
</protein>
<dbReference type="GO" id="GO:0046872">
    <property type="term" value="F:metal ion binding"/>
    <property type="evidence" value="ECO:0007669"/>
    <property type="project" value="UniProtKB-KW"/>
</dbReference>
<evidence type="ECO:0000313" key="6">
    <source>
        <dbReference type="EMBL" id="HIZ89630.1"/>
    </source>
</evidence>
<dbReference type="PANTHER" id="PTHR24960">
    <property type="entry name" value="PHOTOSYSTEM I IRON-SULFUR CENTER-RELATED"/>
    <property type="match status" value="1"/>
</dbReference>
<dbReference type="InterPro" id="IPR050157">
    <property type="entry name" value="PSI_iron-sulfur_center"/>
</dbReference>
<keyword evidence="2" id="KW-0479">Metal-binding</keyword>
<feature type="domain" description="4Fe-4S ferredoxin-type" evidence="5">
    <location>
        <begin position="181"/>
        <end position="209"/>
    </location>
</feature>
<evidence type="ECO:0000256" key="1">
    <source>
        <dbReference type="ARBA" id="ARBA00022485"/>
    </source>
</evidence>
<evidence type="ECO:0000259" key="5">
    <source>
        <dbReference type="PROSITE" id="PS51379"/>
    </source>
</evidence>
<organism evidence="6 7">
    <name type="scientific">Candidatus Mucispirillum faecigallinarum</name>
    <dbReference type="NCBI Taxonomy" id="2838699"/>
    <lineage>
        <taxon>Bacteria</taxon>
        <taxon>Pseudomonadati</taxon>
        <taxon>Deferribacterota</taxon>
        <taxon>Deferribacteres</taxon>
        <taxon>Deferribacterales</taxon>
        <taxon>Mucispirillaceae</taxon>
        <taxon>Mucispirillum</taxon>
    </lineage>
</organism>
<evidence type="ECO:0000256" key="2">
    <source>
        <dbReference type="ARBA" id="ARBA00022723"/>
    </source>
</evidence>
<comment type="caution">
    <text evidence="6">The sequence shown here is derived from an EMBL/GenBank/DDBJ whole genome shotgun (WGS) entry which is preliminary data.</text>
</comment>
<evidence type="ECO:0000313" key="7">
    <source>
        <dbReference type="Proteomes" id="UP000824176"/>
    </source>
</evidence>
<dbReference type="SUPFAM" id="SSF54862">
    <property type="entry name" value="4Fe-4S ferredoxins"/>
    <property type="match status" value="1"/>
</dbReference>
<name>A0A9D2KBC9_9BACT</name>
<feature type="domain" description="4Fe-4S ferredoxin-type" evidence="5">
    <location>
        <begin position="213"/>
        <end position="237"/>
    </location>
</feature>